<proteinExistence type="predicted"/>
<keyword evidence="2" id="KW-1185">Reference proteome</keyword>
<dbReference type="EMBL" id="CM055733">
    <property type="protein sequence ID" value="KAJ8009828.1"/>
    <property type="molecule type" value="Genomic_DNA"/>
</dbReference>
<evidence type="ECO:0000313" key="1">
    <source>
        <dbReference type="EMBL" id="KAJ8009828.1"/>
    </source>
</evidence>
<gene>
    <name evidence="1" type="ORF">DPEC_G00068250</name>
</gene>
<protein>
    <submittedName>
        <fullName evidence="1">Uncharacterized protein</fullName>
    </submittedName>
</protein>
<sequence length="350" mass="39547">MEALPARLNNPTLAMSTRNTEFTRSAKWLLTIDLFTRTELETLSARLNNLTCDIVHITASPQATDFDYLLCQCHNADIQKCLSPRTTIRGYFETEIPITVQDAQDLVGVASVLYMVTPDDEWARRGHLYCEGSHVFSENFGFRRVHLYPDGITVISRLQNDGSRTVDRHYISNRLTESESATWPESDLKLYWKRALINIWNPEVLWITSNEPSPDIQVTHNEIPEPDTVSAAGVEGSPSGSYASRVQCMDTTAEEVQDAVMWISADVDGMPSESYASGVQYMDTTAEDLQIDDTTMVSIFDSTVDWTEPETLLQSLPWLDRVFDSPPEGFSEFREASLWPTLEDVLQILD</sequence>
<dbReference type="Proteomes" id="UP001157502">
    <property type="component" value="Chromosome 6"/>
</dbReference>
<evidence type="ECO:0000313" key="2">
    <source>
        <dbReference type="Proteomes" id="UP001157502"/>
    </source>
</evidence>
<accession>A0ACC2H1S1</accession>
<comment type="caution">
    <text evidence="1">The sequence shown here is derived from an EMBL/GenBank/DDBJ whole genome shotgun (WGS) entry which is preliminary data.</text>
</comment>
<organism evidence="1 2">
    <name type="scientific">Dallia pectoralis</name>
    <name type="common">Alaska blackfish</name>
    <dbReference type="NCBI Taxonomy" id="75939"/>
    <lineage>
        <taxon>Eukaryota</taxon>
        <taxon>Metazoa</taxon>
        <taxon>Chordata</taxon>
        <taxon>Craniata</taxon>
        <taxon>Vertebrata</taxon>
        <taxon>Euteleostomi</taxon>
        <taxon>Actinopterygii</taxon>
        <taxon>Neopterygii</taxon>
        <taxon>Teleostei</taxon>
        <taxon>Protacanthopterygii</taxon>
        <taxon>Esociformes</taxon>
        <taxon>Umbridae</taxon>
        <taxon>Dallia</taxon>
    </lineage>
</organism>
<name>A0ACC2H1S1_DALPE</name>
<reference evidence="1" key="1">
    <citation type="submission" date="2021-05" db="EMBL/GenBank/DDBJ databases">
        <authorList>
            <person name="Pan Q."/>
            <person name="Jouanno E."/>
            <person name="Zahm M."/>
            <person name="Klopp C."/>
            <person name="Cabau C."/>
            <person name="Louis A."/>
            <person name="Berthelot C."/>
            <person name="Parey E."/>
            <person name="Roest Crollius H."/>
            <person name="Montfort J."/>
            <person name="Robinson-Rechavi M."/>
            <person name="Bouchez O."/>
            <person name="Lampietro C."/>
            <person name="Lopez Roques C."/>
            <person name="Donnadieu C."/>
            <person name="Postlethwait J."/>
            <person name="Bobe J."/>
            <person name="Dillon D."/>
            <person name="Chandos A."/>
            <person name="von Hippel F."/>
            <person name="Guiguen Y."/>
        </authorList>
    </citation>
    <scope>NUCLEOTIDE SEQUENCE</scope>
    <source>
        <strain evidence="1">YG-Jan2019</strain>
    </source>
</reference>